<name>B1X5D9_PAUCH</name>
<dbReference type="InterPro" id="IPR006311">
    <property type="entry name" value="TAT_signal"/>
</dbReference>
<protein>
    <recommendedName>
        <fullName evidence="2">Periplasmic binding protein-like II superfamily</fullName>
    </recommendedName>
</protein>
<dbReference type="SUPFAM" id="SSF53850">
    <property type="entry name" value="Periplasmic binding protein-like II"/>
    <property type="match status" value="1"/>
</dbReference>
<dbReference type="RefSeq" id="YP_002049368.1">
    <property type="nucleotide sequence ID" value="NC_011087.1"/>
</dbReference>
<sequence>MSKPLLSRRGFLNAGTLGSLAFLESCRHSNPHRSTLAYLNGDLPLAWLKVLPNDWKTISVAGPQELINQFPIIHPDLVQFSDAWAQVLGPNELRPLEAHNLLEQLAPFAKPIARLFSKNINEELALPIAFSPWLLVVRNRTDLVARASEGWNLLLDPTLRGKVILPSSPRVVIDIAQRLQGGLDSLPLLRRSVLSFDQIYGINLLVNGDADVAILPARQVIPLLREDPALRAFLPNQGTLLSWNTLVRPATSQKPLPSDWIQAAWKRPLLKRLLSRGWVPPLPRISLMRAFKSLEMSDEWVELMYPTESLLKSCSTLIPINDSERKHLQQIWDETMQ</sequence>
<dbReference type="AlphaFoldDB" id="B1X5D9"/>
<dbReference type="PROSITE" id="PS51318">
    <property type="entry name" value="TAT"/>
    <property type="match status" value="1"/>
</dbReference>
<dbReference type="EMBL" id="CP000815">
    <property type="protein sequence ID" value="ACB43158.1"/>
    <property type="molecule type" value="Genomic_DNA"/>
</dbReference>
<reference evidence="1" key="2">
    <citation type="journal article" date="2008" name="Curr. Biol.">
        <title>Chromatophore genome sequence of Paulinella sheds light on acquisition of photosynthesis by eukaryotes.</title>
        <authorList>
            <person name="Nowack E.C.M."/>
            <person name="Melkonian M."/>
            <person name="Gloeckner G."/>
        </authorList>
    </citation>
    <scope>NUCLEOTIDE SEQUENCE [LARGE SCALE GENOMIC DNA]</scope>
</reference>
<evidence type="ECO:0008006" key="2">
    <source>
        <dbReference type="Google" id="ProtNLM"/>
    </source>
</evidence>
<gene>
    <name evidence="1" type="ordered locus">PCC_0743</name>
</gene>
<keyword evidence="1" id="KW-0934">Plastid</keyword>
<accession>B1X5D9</accession>
<proteinExistence type="predicted"/>
<organism evidence="1">
    <name type="scientific">Paulinella chromatophora</name>
    <dbReference type="NCBI Taxonomy" id="39717"/>
    <lineage>
        <taxon>Eukaryota</taxon>
        <taxon>Sar</taxon>
        <taxon>Rhizaria</taxon>
        <taxon>Cercozoa</taxon>
        <taxon>Imbricatea</taxon>
        <taxon>Silicofilosea</taxon>
        <taxon>Euglyphida</taxon>
        <taxon>Paulinellidae</taxon>
        <taxon>Paulinella</taxon>
    </lineage>
</organism>
<geneLocation type="organellar chromatophore" evidence="1"/>
<dbReference type="GeneID" id="6481596"/>
<dbReference type="Gene3D" id="3.40.190.10">
    <property type="entry name" value="Periplasmic binding protein-like II"/>
    <property type="match status" value="1"/>
</dbReference>
<reference evidence="1" key="1">
    <citation type="submission" date="2007-08" db="EMBL/GenBank/DDBJ databases">
        <authorList>
            <person name="Gloeckner G."/>
            <person name="Nowack E."/>
            <person name="Melkonian M."/>
        </authorList>
    </citation>
    <scope>NUCLEOTIDE SEQUENCE</scope>
</reference>
<evidence type="ECO:0000313" key="1">
    <source>
        <dbReference type="EMBL" id="ACB43158.1"/>
    </source>
</evidence>